<feature type="region of interest" description="Disordered" evidence="1">
    <location>
        <begin position="173"/>
        <end position="192"/>
    </location>
</feature>
<dbReference type="PANTHER" id="PTHR37557">
    <property type="entry name" value="115 KDA PROTEIN IN TYPE-1 RETROTRANSPOSABLE ELEMENT R1DM-LIKE PROTEIN-RELATED-RELATED"/>
    <property type="match status" value="1"/>
</dbReference>
<evidence type="ECO:0000313" key="2">
    <source>
        <dbReference type="EMBL" id="CAG7715815.1"/>
    </source>
</evidence>
<dbReference type="OrthoDB" id="7695265at2759"/>
<accession>A0A8J2NNA7</accession>
<evidence type="ECO:0008006" key="4">
    <source>
        <dbReference type="Google" id="ProtNLM"/>
    </source>
</evidence>
<dbReference type="EMBL" id="CAJVCH010034820">
    <property type="protein sequence ID" value="CAG7715815.1"/>
    <property type="molecule type" value="Genomic_DNA"/>
</dbReference>
<proteinExistence type="predicted"/>
<sequence>MRKRKEARNVRSQPWSQAEEDNLLDVEVLLRQDIQCLHYGTQYTEADITKFVSFEFAKISFGSPRTVEAIRNHRRDPSYQRKLSARMDAILASTIAPLAVEEDLASVEFELDERIESVFQEMLEGSQDDQPSRKYLEEWLDRIVREGDPETALDSLNEYVLFLFTRIPGRKASGDGSGRNVVPQEKLGRSQRRRQEFKRMQQLYKTSRRKAAGLILDGVDMSARCELVPNFALDWAKTYERNPVPPDLSQMTRVRATSETSVWTPVLEEEIEEFLQADKAPGPDGITKPFLVDVGPRILSKIFSIIMRVRKLPDCLMSSHTIFIPKVKIAAKVGAGNGNGHAETCIRLARKRYRDLYVILLDMRNAFGSVPHLSMIRALEMSGASSGLVEYILRQLGDDYGFPVGAGNRVTAQAFADDMNCVSSTRSGLQTNIDKLHQLAACFGLDFNPNKCQTLSIRACGKNKFSWVEAGNPFYVGNVAVPQIRMFETFRYLGGFLDHQGLKETRVALSDWNGRLERCSLKPQQKLYILKMYLLPRLVLKLTFVKATDGNLRMFDKSIRSAARRMLNLPTTGVLNACFYAPVREGGLGLMRLRYSIPAIIARRFRKLRESAVPEIQWVARSLFNTKRIENAEKLIQSRVMGRDKKGRAIEVRGTMAHLIQKINAFDLHRRYTGRGLRESAKVKYVHNWVSDGSRIMESRKYCEALKLRFHALPLLDRLVNGLPTQRAQCRLGCISIESQGHVLQKCPWMRSVRVKRHDRVKLECIKILKNLNYEVRCEPLVRVGARCYKPDAVVWRDDAITVLEVCVVGDKYQLNTARRYKQRKYGRVKGMRAALRSLMGMRARTVSFCPVVISSKGIWAKRSEIDLLALGFKKKQLEFLTTLAVEGSVNIYRRFMRQVQAQ</sequence>
<reference evidence="2" key="1">
    <citation type="submission" date="2021-06" db="EMBL/GenBank/DDBJ databases">
        <authorList>
            <person name="Hodson N. C."/>
            <person name="Mongue J. A."/>
            <person name="Jaron S. K."/>
        </authorList>
    </citation>
    <scope>NUCLEOTIDE SEQUENCE</scope>
</reference>
<keyword evidence="3" id="KW-1185">Reference proteome</keyword>
<protein>
    <recommendedName>
        <fullName evidence="4">Reverse transcriptase domain-containing protein</fullName>
    </recommendedName>
</protein>
<dbReference type="PANTHER" id="PTHR37557:SF4">
    <property type="entry name" value="CCHC-TYPE DOMAIN-CONTAINING PROTEIN"/>
    <property type="match status" value="1"/>
</dbReference>
<comment type="caution">
    <text evidence="2">The sequence shown here is derived from an EMBL/GenBank/DDBJ whole genome shotgun (WGS) entry which is preliminary data.</text>
</comment>
<name>A0A8J2NNA7_9HEXA</name>
<dbReference type="Proteomes" id="UP000708208">
    <property type="component" value="Unassembled WGS sequence"/>
</dbReference>
<dbReference type="AlphaFoldDB" id="A0A8J2NNA7"/>
<evidence type="ECO:0000256" key="1">
    <source>
        <dbReference type="SAM" id="MobiDB-lite"/>
    </source>
</evidence>
<gene>
    <name evidence="2" type="ORF">AFUS01_LOCUS5459</name>
</gene>
<evidence type="ECO:0000313" key="3">
    <source>
        <dbReference type="Proteomes" id="UP000708208"/>
    </source>
</evidence>
<organism evidence="2 3">
    <name type="scientific">Allacma fusca</name>
    <dbReference type="NCBI Taxonomy" id="39272"/>
    <lineage>
        <taxon>Eukaryota</taxon>
        <taxon>Metazoa</taxon>
        <taxon>Ecdysozoa</taxon>
        <taxon>Arthropoda</taxon>
        <taxon>Hexapoda</taxon>
        <taxon>Collembola</taxon>
        <taxon>Symphypleona</taxon>
        <taxon>Sminthuridae</taxon>
        <taxon>Allacma</taxon>
    </lineage>
</organism>